<dbReference type="InterPro" id="IPR008533">
    <property type="entry name" value="DUF815"/>
</dbReference>
<reference evidence="2" key="2">
    <citation type="submission" date="2021-04" db="EMBL/GenBank/DDBJ databases">
        <authorList>
            <person name="Gilroy R."/>
        </authorList>
    </citation>
    <scope>NUCLEOTIDE SEQUENCE</scope>
    <source>
        <strain evidence="2">ChiW4-1371</strain>
    </source>
</reference>
<gene>
    <name evidence="2" type="ORF">H9804_02110</name>
</gene>
<accession>A0A9D2GSS3</accession>
<evidence type="ECO:0000259" key="1">
    <source>
        <dbReference type="SMART" id="SM00382"/>
    </source>
</evidence>
<dbReference type="AlphaFoldDB" id="A0A9D2GSS3"/>
<feature type="domain" description="AAA+ ATPase" evidence="1">
    <location>
        <begin position="50"/>
        <end position="186"/>
    </location>
</feature>
<dbReference type="Pfam" id="PF05673">
    <property type="entry name" value="DUF815"/>
    <property type="match status" value="1"/>
</dbReference>
<reference evidence="2" key="1">
    <citation type="journal article" date="2021" name="PeerJ">
        <title>Extensive microbial diversity within the chicken gut microbiome revealed by metagenomics and culture.</title>
        <authorList>
            <person name="Gilroy R."/>
            <person name="Ravi A."/>
            <person name="Getino M."/>
            <person name="Pursley I."/>
            <person name="Horton D.L."/>
            <person name="Alikhan N.F."/>
            <person name="Baker D."/>
            <person name="Gharbi K."/>
            <person name="Hall N."/>
            <person name="Watson M."/>
            <person name="Adriaenssens E.M."/>
            <person name="Foster-Nyarko E."/>
            <person name="Jarju S."/>
            <person name="Secka A."/>
            <person name="Antonio M."/>
            <person name="Oren A."/>
            <person name="Chaudhuri R.R."/>
            <person name="La Ragione R."/>
            <person name="Hildebrand F."/>
            <person name="Pallen M.J."/>
        </authorList>
    </citation>
    <scope>NUCLEOTIDE SEQUENCE</scope>
    <source>
        <strain evidence="2">ChiW4-1371</strain>
    </source>
</reference>
<sequence>MFKSAAYRYINGSIEEAVLESDINMQELLSVTDNVELADKNISSFVSGGPCLNMLLWGEKGSGKSTLLRLLALKYAPQGLVTIEFIDETPGAIYNLYKIIREHSDKKFLLFFDDISFKDDDVSYRRFKSAIEGGIESKPKNVIYAATSNRRQIVSASSQDTGDIYDRDEASEQTSLQARFGLSIGFYPLNKNDYLNIVKMYLNKYKIDIVDGWEKMAESYAIDRGGRSGRLAKQFAAYLYLTQK</sequence>
<comment type="caution">
    <text evidence="2">The sequence shown here is derived from an EMBL/GenBank/DDBJ whole genome shotgun (WGS) entry which is preliminary data.</text>
</comment>
<keyword evidence="2" id="KW-0067">ATP-binding</keyword>
<keyword evidence="2" id="KW-0547">Nucleotide-binding</keyword>
<dbReference type="InterPro" id="IPR003593">
    <property type="entry name" value="AAA+_ATPase"/>
</dbReference>
<dbReference type="EMBL" id="DXAQ01000032">
    <property type="protein sequence ID" value="HIZ88712.1"/>
    <property type="molecule type" value="Genomic_DNA"/>
</dbReference>
<dbReference type="InterPro" id="IPR027417">
    <property type="entry name" value="P-loop_NTPase"/>
</dbReference>
<dbReference type="Proteomes" id="UP000824176">
    <property type="component" value="Unassembled WGS sequence"/>
</dbReference>
<proteinExistence type="predicted"/>
<dbReference type="PANTHER" id="PTHR42935">
    <property type="entry name" value="SLR0930 PROTEIN"/>
    <property type="match status" value="1"/>
</dbReference>
<dbReference type="SMART" id="SM00382">
    <property type="entry name" value="AAA"/>
    <property type="match status" value="1"/>
</dbReference>
<dbReference type="PANTHER" id="PTHR42935:SF1">
    <property type="entry name" value="SLR0930 PROTEIN"/>
    <property type="match status" value="1"/>
</dbReference>
<name>A0A9D2GSS3_9BACT</name>
<organism evidence="2 3">
    <name type="scientific">Candidatus Mucispirillum faecigallinarum</name>
    <dbReference type="NCBI Taxonomy" id="2838699"/>
    <lineage>
        <taxon>Bacteria</taxon>
        <taxon>Pseudomonadati</taxon>
        <taxon>Deferribacterota</taxon>
        <taxon>Deferribacteres</taxon>
        <taxon>Deferribacterales</taxon>
        <taxon>Mucispirillaceae</taxon>
        <taxon>Mucispirillum</taxon>
    </lineage>
</organism>
<evidence type="ECO:0000313" key="2">
    <source>
        <dbReference type="EMBL" id="HIZ88712.1"/>
    </source>
</evidence>
<protein>
    <submittedName>
        <fullName evidence="2">ATP-binding protein</fullName>
    </submittedName>
</protein>
<dbReference type="SUPFAM" id="SSF52540">
    <property type="entry name" value="P-loop containing nucleoside triphosphate hydrolases"/>
    <property type="match status" value="1"/>
</dbReference>
<dbReference type="Gene3D" id="3.40.50.300">
    <property type="entry name" value="P-loop containing nucleotide triphosphate hydrolases"/>
    <property type="match status" value="1"/>
</dbReference>
<dbReference type="GO" id="GO:0005524">
    <property type="term" value="F:ATP binding"/>
    <property type="evidence" value="ECO:0007669"/>
    <property type="project" value="UniProtKB-KW"/>
</dbReference>
<evidence type="ECO:0000313" key="3">
    <source>
        <dbReference type="Proteomes" id="UP000824176"/>
    </source>
</evidence>